<comment type="caution">
    <text evidence="2">The sequence shown here is derived from an EMBL/GenBank/DDBJ whole genome shotgun (WGS) entry which is preliminary data.</text>
</comment>
<sequence length="347" mass="40104">MATPDALPPLPIVYKSRGVVVDTQLVVFDTTFHLSSTVLKMNSQFFDRYLDSADKTPQSNAGRIYKYEWVTKVLENGEDWQLVCEGPNASDLNISASKIDTKAQTKAFKNILDTMYHHPYVLEHAKEIITMTNLARFYMALPTVSRSLDKALKDSWDSLDQLWIKDNACDMLTAAYALRHKQLYKNALIWCLGPFRQPVYTKLEDRALLQAARCQAFKLRATILDELYQIFGCMLEEYDDGLTDDDPENKPIRMVINFIKLSARHIENQEDSTLHIPALFDFFKDLRDQKDETWSESIAKIVFTTLTKSNLSFGYCFTGQDPCRDYFLFSTVDSDWDLPWDAEELDW</sequence>
<dbReference type="EMBL" id="JAZHXI010000015">
    <property type="protein sequence ID" value="KAL2063653.1"/>
    <property type="molecule type" value="Genomic_DNA"/>
</dbReference>
<dbReference type="InterPro" id="IPR011333">
    <property type="entry name" value="SKP1/BTB/POZ_sf"/>
</dbReference>
<organism evidence="2 3">
    <name type="scientific">Oculimacula yallundae</name>
    <dbReference type="NCBI Taxonomy" id="86028"/>
    <lineage>
        <taxon>Eukaryota</taxon>
        <taxon>Fungi</taxon>
        <taxon>Dikarya</taxon>
        <taxon>Ascomycota</taxon>
        <taxon>Pezizomycotina</taxon>
        <taxon>Leotiomycetes</taxon>
        <taxon>Helotiales</taxon>
        <taxon>Ploettnerulaceae</taxon>
        <taxon>Oculimacula</taxon>
    </lineage>
</organism>
<feature type="domain" description="BTB" evidence="1">
    <location>
        <begin position="21"/>
        <end position="124"/>
    </location>
</feature>
<keyword evidence="3" id="KW-1185">Reference proteome</keyword>
<dbReference type="InterPro" id="IPR000210">
    <property type="entry name" value="BTB/POZ_dom"/>
</dbReference>
<accession>A0ABR4C3N3</accession>
<dbReference type="Proteomes" id="UP001595075">
    <property type="component" value="Unassembled WGS sequence"/>
</dbReference>
<dbReference type="Gene3D" id="3.30.710.10">
    <property type="entry name" value="Potassium Channel Kv1.1, Chain A"/>
    <property type="match status" value="1"/>
</dbReference>
<protein>
    <recommendedName>
        <fullName evidence="1">BTB domain-containing protein</fullName>
    </recommendedName>
</protein>
<gene>
    <name evidence="2" type="ORF">VTL71DRAFT_5458</name>
</gene>
<evidence type="ECO:0000313" key="2">
    <source>
        <dbReference type="EMBL" id="KAL2063653.1"/>
    </source>
</evidence>
<name>A0ABR4C3N3_9HELO</name>
<reference evidence="2 3" key="1">
    <citation type="journal article" date="2024" name="Commun. Biol.">
        <title>Comparative genomic analysis of thermophilic fungi reveals convergent evolutionary adaptations and gene losses.</title>
        <authorList>
            <person name="Steindorff A.S."/>
            <person name="Aguilar-Pontes M.V."/>
            <person name="Robinson A.J."/>
            <person name="Andreopoulos B."/>
            <person name="LaButti K."/>
            <person name="Kuo A."/>
            <person name="Mondo S."/>
            <person name="Riley R."/>
            <person name="Otillar R."/>
            <person name="Haridas S."/>
            <person name="Lipzen A."/>
            <person name="Grimwood J."/>
            <person name="Schmutz J."/>
            <person name="Clum A."/>
            <person name="Reid I.D."/>
            <person name="Moisan M.C."/>
            <person name="Butler G."/>
            <person name="Nguyen T.T.M."/>
            <person name="Dewar K."/>
            <person name="Conant G."/>
            <person name="Drula E."/>
            <person name="Henrissat B."/>
            <person name="Hansel C."/>
            <person name="Singer S."/>
            <person name="Hutchinson M.I."/>
            <person name="de Vries R.P."/>
            <person name="Natvig D.O."/>
            <person name="Powell A.J."/>
            <person name="Tsang A."/>
            <person name="Grigoriev I.V."/>
        </authorList>
    </citation>
    <scope>NUCLEOTIDE SEQUENCE [LARGE SCALE GENOMIC DNA]</scope>
    <source>
        <strain evidence="2 3">CBS 494.80</strain>
    </source>
</reference>
<proteinExistence type="predicted"/>
<dbReference type="PROSITE" id="PS50097">
    <property type="entry name" value="BTB"/>
    <property type="match status" value="1"/>
</dbReference>
<evidence type="ECO:0000313" key="3">
    <source>
        <dbReference type="Proteomes" id="UP001595075"/>
    </source>
</evidence>
<evidence type="ECO:0000259" key="1">
    <source>
        <dbReference type="PROSITE" id="PS50097"/>
    </source>
</evidence>